<organism evidence="3 4">
    <name type="scientific">Prorocentrum cordatum</name>
    <dbReference type="NCBI Taxonomy" id="2364126"/>
    <lineage>
        <taxon>Eukaryota</taxon>
        <taxon>Sar</taxon>
        <taxon>Alveolata</taxon>
        <taxon>Dinophyceae</taxon>
        <taxon>Prorocentrales</taxon>
        <taxon>Prorocentraceae</taxon>
        <taxon>Prorocentrum</taxon>
    </lineage>
</organism>
<keyword evidence="1" id="KW-0472">Membrane</keyword>
<feature type="transmembrane region" description="Helical" evidence="1">
    <location>
        <begin position="108"/>
        <end position="128"/>
    </location>
</feature>
<feature type="transmembrane region" description="Helical" evidence="1">
    <location>
        <begin position="140"/>
        <end position="157"/>
    </location>
</feature>
<dbReference type="EMBL" id="CAUYUJ010012581">
    <property type="protein sequence ID" value="CAK0834252.1"/>
    <property type="molecule type" value="Genomic_DNA"/>
</dbReference>
<dbReference type="Proteomes" id="UP001189429">
    <property type="component" value="Unassembled WGS sequence"/>
</dbReference>
<feature type="transmembrane region" description="Helical" evidence="1">
    <location>
        <begin position="83"/>
        <end position="101"/>
    </location>
</feature>
<evidence type="ECO:0000313" key="4">
    <source>
        <dbReference type="Proteomes" id="UP001189429"/>
    </source>
</evidence>
<feature type="chain" id="PRO_5047396687" evidence="2">
    <location>
        <begin position="18"/>
        <end position="160"/>
    </location>
</feature>
<comment type="caution">
    <text evidence="3">The sequence shown here is derived from an EMBL/GenBank/DDBJ whole genome shotgun (WGS) entry which is preliminary data.</text>
</comment>
<gene>
    <name evidence="3" type="ORF">PCOR1329_LOCUS31720</name>
</gene>
<keyword evidence="4" id="KW-1185">Reference proteome</keyword>
<evidence type="ECO:0000313" key="3">
    <source>
        <dbReference type="EMBL" id="CAK0834252.1"/>
    </source>
</evidence>
<keyword evidence="1" id="KW-0812">Transmembrane</keyword>
<protein>
    <submittedName>
        <fullName evidence="3">Uncharacterized protein</fullName>
    </submittedName>
</protein>
<keyword evidence="1" id="KW-1133">Transmembrane helix</keyword>
<sequence>MSAARCCLLLAVTGSSAVMDIKGKGGHLRRPREQAPHGFIVGDGSKVHVSVEVLESGGMLIGTTAIEEPARIETADLCTQVGVAWLALVLSGGVFVILPRYQTLAQLLLFFGAQNFMNLLYIKAIMSIHTVCQELNIRRFHALLVLTAMQQLAGFLFPRW</sequence>
<name>A0ABN9SQT9_9DINO</name>
<accession>A0ABN9SQT9</accession>
<evidence type="ECO:0000256" key="1">
    <source>
        <dbReference type="SAM" id="Phobius"/>
    </source>
</evidence>
<feature type="signal peptide" evidence="2">
    <location>
        <begin position="1"/>
        <end position="17"/>
    </location>
</feature>
<reference evidence="3" key="1">
    <citation type="submission" date="2023-10" db="EMBL/GenBank/DDBJ databases">
        <authorList>
            <person name="Chen Y."/>
            <person name="Shah S."/>
            <person name="Dougan E. K."/>
            <person name="Thang M."/>
            <person name="Chan C."/>
        </authorList>
    </citation>
    <scope>NUCLEOTIDE SEQUENCE [LARGE SCALE GENOMIC DNA]</scope>
</reference>
<proteinExistence type="predicted"/>
<evidence type="ECO:0000256" key="2">
    <source>
        <dbReference type="SAM" id="SignalP"/>
    </source>
</evidence>
<keyword evidence="2" id="KW-0732">Signal</keyword>